<proteinExistence type="predicted"/>
<reference evidence="1 2" key="1">
    <citation type="journal article" date="2020" name="IScience">
        <title>Genome Sequencing of the Endangered Kingdonia uniflora (Circaeasteraceae, Ranunculales) Reveals Potential Mechanisms of Evolutionary Specialization.</title>
        <authorList>
            <person name="Sun Y."/>
            <person name="Deng T."/>
            <person name="Zhang A."/>
            <person name="Moore M.J."/>
            <person name="Landis J.B."/>
            <person name="Lin N."/>
            <person name="Zhang H."/>
            <person name="Zhang X."/>
            <person name="Huang J."/>
            <person name="Zhang X."/>
            <person name="Sun H."/>
            <person name="Wang H."/>
        </authorList>
    </citation>
    <scope>NUCLEOTIDE SEQUENCE [LARGE SCALE GENOMIC DNA]</scope>
    <source>
        <strain evidence="1">TB1705</strain>
        <tissue evidence="1">Leaf</tissue>
    </source>
</reference>
<name>A0A7J7N7P7_9MAGN</name>
<evidence type="ECO:0000313" key="2">
    <source>
        <dbReference type="Proteomes" id="UP000541444"/>
    </source>
</evidence>
<feature type="non-terminal residue" evidence="1">
    <location>
        <position position="98"/>
    </location>
</feature>
<dbReference type="Proteomes" id="UP000541444">
    <property type="component" value="Unassembled WGS sequence"/>
</dbReference>
<accession>A0A7J7N7P7</accession>
<organism evidence="1 2">
    <name type="scientific">Kingdonia uniflora</name>
    <dbReference type="NCBI Taxonomy" id="39325"/>
    <lineage>
        <taxon>Eukaryota</taxon>
        <taxon>Viridiplantae</taxon>
        <taxon>Streptophyta</taxon>
        <taxon>Embryophyta</taxon>
        <taxon>Tracheophyta</taxon>
        <taxon>Spermatophyta</taxon>
        <taxon>Magnoliopsida</taxon>
        <taxon>Ranunculales</taxon>
        <taxon>Circaeasteraceae</taxon>
        <taxon>Kingdonia</taxon>
    </lineage>
</organism>
<evidence type="ECO:0000313" key="1">
    <source>
        <dbReference type="EMBL" id="KAF6163157.1"/>
    </source>
</evidence>
<dbReference type="AlphaFoldDB" id="A0A7J7N7P7"/>
<dbReference type="EMBL" id="JACGCM010000999">
    <property type="protein sequence ID" value="KAF6163157.1"/>
    <property type="molecule type" value="Genomic_DNA"/>
</dbReference>
<keyword evidence="2" id="KW-1185">Reference proteome</keyword>
<comment type="caution">
    <text evidence="1">The sequence shown here is derived from an EMBL/GenBank/DDBJ whole genome shotgun (WGS) entry which is preliminary data.</text>
</comment>
<protein>
    <submittedName>
        <fullName evidence="1">Uncharacterized protein</fullName>
    </submittedName>
</protein>
<gene>
    <name evidence="1" type="ORF">GIB67_025021</name>
</gene>
<sequence length="98" mass="11176">MFSLICLIDYIFTNLKEVAYDISPDSVVEISSLFRGKHYLVKSDHDLLEMWKYSSVERVGDVHFYVVNKGLAQELGIVDSLDEGIVVPSIYMDIDVNN</sequence>